<dbReference type="PRINTS" id="PR00180">
    <property type="entry name" value="CRETINALDHBP"/>
</dbReference>
<gene>
    <name evidence="3" type="ORF">BIW11_06353</name>
</gene>
<dbReference type="InterPro" id="IPR036865">
    <property type="entry name" value="CRAL-TRIO_dom_sf"/>
</dbReference>
<accession>A0A1V9XYK7</accession>
<dbReference type="SUPFAM" id="SSF52087">
    <property type="entry name" value="CRAL/TRIO domain"/>
    <property type="match status" value="1"/>
</dbReference>
<dbReference type="Pfam" id="PF00650">
    <property type="entry name" value="CRAL_TRIO"/>
    <property type="match status" value="1"/>
</dbReference>
<dbReference type="EMBL" id="MNPL01002136">
    <property type="protein sequence ID" value="OQR78522.1"/>
    <property type="molecule type" value="Genomic_DNA"/>
</dbReference>
<dbReference type="SMART" id="SM01100">
    <property type="entry name" value="CRAL_TRIO_N"/>
    <property type="match status" value="1"/>
</dbReference>
<dbReference type="Gene3D" id="3.40.525.10">
    <property type="entry name" value="CRAL-TRIO lipid binding domain"/>
    <property type="match status" value="2"/>
</dbReference>
<dbReference type="PANTHER" id="PTHR23324">
    <property type="entry name" value="SEC14 RELATED PROTEIN"/>
    <property type="match status" value="1"/>
</dbReference>
<organism evidence="3 4">
    <name type="scientific">Tropilaelaps mercedesae</name>
    <dbReference type="NCBI Taxonomy" id="418985"/>
    <lineage>
        <taxon>Eukaryota</taxon>
        <taxon>Metazoa</taxon>
        <taxon>Ecdysozoa</taxon>
        <taxon>Arthropoda</taxon>
        <taxon>Chelicerata</taxon>
        <taxon>Arachnida</taxon>
        <taxon>Acari</taxon>
        <taxon>Parasitiformes</taxon>
        <taxon>Mesostigmata</taxon>
        <taxon>Gamasina</taxon>
        <taxon>Dermanyssoidea</taxon>
        <taxon>Laelapidae</taxon>
        <taxon>Tropilaelaps</taxon>
    </lineage>
</organism>
<dbReference type="PROSITE" id="PS50191">
    <property type="entry name" value="CRAL_TRIO"/>
    <property type="match status" value="1"/>
</dbReference>
<keyword evidence="4" id="KW-1185">Reference proteome</keyword>
<dbReference type="InterPro" id="IPR051064">
    <property type="entry name" value="SEC14/CRAL-TRIO_domain"/>
</dbReference>
<dbReference type="PANTHER" id="PTHR23324:SF83">
    <property type="entry name" value="SEC14-LIKE PROTEIN 2"/>
    <property type="match status" value="1"/>
</dbReference>
<dbReference type="InterPro" id="IPR009038">
    <property type="entry name" value="GOLD_dom"/>
</dbReference>
<feature type="domain" description="GOLD" evidence="2">
    <location>
        <begin position="316"/>
        <end position="418"/>
    </location>
</feature>
<dbReference type="CDD" id="cd00170">
    <property type="entry name" value="SEC14"/>
    <property type="match status" value="1"/>
</dbReference>
<dbReference type="SUPFAM" id="SSF46938">
    <property type="entry name" value="CRAL/TRIO N-terminal domain"/>
    <property type="match status" value="1"/>
</dbReference>
<dbReference type="AlphaFoldDB" id="A0A1V9XYK7"/>
<dbReference type="InterPro" id="IPR036598">
    <property type="entry name" value="GOLD_dom_sf"/>
</dbReference>
<protein>
    <submittedName>
        <fullName evidence="3">SEC14 protein 2-like</fullName>
    </submittedName>
</protein>
<dbReference type="OrthoDB" id="1434354at2759"/>
<evidence type="ECO:0000259" key="1">
    <source>
        <dbReference type="PROSITE" id="PS50191"/>
    </source>
</evidence>
<dbReference type="PROSITE" id="PS50866">
    <property type="entry name" value="GOLD"/>
    <property type="match status" value="1"/>
</dbReference>
<dbReference type="SMART" id="SM00516">
    <property type="entry name" value="SEC14"/>
    <property type="match status" value="1"/>
</dbReference>
<dbReference type="InParanoid" id="A0A1V9XYK7"/>
<proteinExistence type="predicted"/>
<evidence type="ECO:0000313" key="4">
    <source>
        <dbReference type="Proteomes" id="UP000192247"/>
    </source>
</evidence>
<dbReference type="InterPro" id="IPR001251">
    <property type="entry name" value="CRAL-TRIO_dom"/>
</dbReference>
<dbReference type="STRING" id="418985.A0A1V9XYK7"/>
<dbReference type="Gene3D" id="2.60.120.680">
    <property type="entry name" value="GOLD domain"/>
    <property type="match status" value="1"/>
</dbReference>
<feature type="domain" description="CRAL-TRIO" evidence="1">
    <location>
        <begin position="76"/>
        <end position="287"/>
    </location>
</feature>
<dbReference type="GO" id="GO:0005737">
    <property type="term" value="C:cytoplasm"/>
    <property type="evidence" value="ECO:0007669"/>
    <property type="project" value="TreeGrafter"/>
</dbReference>
<evidence type="ECO:0000259" key="2">
    <source>
        <dbReference type="PROSITE" id="PS50866"/>
    </source>
</evidence>
<sequence length="434" mass="49612">MSGHVGDLSEKQAAALDQFKRICSDLLTKDWHDDHYCLRWLRARNFNVEASRNMLENSMDFRHRYRLDYILDEFQPNEGIKAIFPGGTCGFDKQGGCVMLYPFSNIVPAYFLEMTRRTQIIKMVMYRIEESLPLLRAQSKKLGRNVESHTLILDVEGFDIMANISTAAISVFMEIVRAYESNYPETLSNAVVINAPPIFNIFLNMIKPLLNGSTLAKVKIYGKDLCRLELSHQLIVSIFVNKVIIPHFILLLPTLATDETQWKPALLEIIDPDQLPVKYGGTRMGPGNDPLCEHKIAYIRKLNQEVVHSLLKLIPEEDRMRQITVDRRSCNDVPIRVLEIDAGLHVEFESEGHDVAFGLLRRTSSGECEEILPTKRYHSHTGPVVLCIRCVIPGEYILHFDNTYSSLRSKHVSFNTRLIPAAKLNESMLFIHEP</sequence>
<reference evidence="3 4" key="1">
    <citation type="journal article" date="2017" name="Gigascience">
        <title>Draft genome of the honey bee ectoparasitic mite, Tropilaelaps mercedesae, is shaped by the parasitic life history.</title>
        <authorList>
            <person name="Dong X."/>
            <person name="Armstrong S.D."/>
            <person name="Xia D."/>
            <person name="Makepeace B.L."/>
            <person name="Darby A.C."/>
            <person name="Kadowaki T."/>
        </authorList>
    </citation>
    <scope>NUCLEOTIDE SEQUENCE [LARGE SCALE GENOMIC DNA]</scope>
    <source>
        <strain evidence="3">Wuxi-XJTLU</strain>
    </source>
</reference>
<name>A0A1V9XYK7_9ACAR</name>
<evidence type="ECO:0000313" key="3">
    <source>
        <dbReference type="EMBL" id="OQR78522.1"/>
    </source>
</evidence>
<dbReference type="InterPro" id="IPR036273">
    <property type="entry name" value="CRAL/TRIO_N_dom_sf"/>
</dbReference>
<dbReference type="Proteomes" id="UP000192247">
    <property type="component" value="Unassembled WGS sequence"/>
</dbReference>
<dbReference type="SUPFAM" id="SSF101576">
    <property type="entry name" value="Supernatant protein factor (SPF), C-terminal domain"/>
    <property type="match status" value="1"/>
</dbReference>
<dbReference type="Pfam" id="PF03765">
    <property type="entry name" value="CRAL_TRIO_N"/>
    <property type="match status" value="1"/>
</dbReference>
<comment type="caution">
    <text evidence="3">The sequence shown here is derived from an EMBL/GenBank/DDBJ whole genome shotgun (WGS) entry which is preliminary data.</text>
</comment>
<dbReference type="InterPro" id="IPR011074">
    <property type="entry name" value="CRAL/TRIO_N_dom"/>
</dbReference>